<feature type="non-terminal residue" evidence="1">
    <location>
        <position position="1"/>
    </location>
</feature>
<accession>X1KPV0</accession>
<sequence length="38" mass="4068">SISSNSLSSSTSYEPFENLKTFTEIDSASDITINPITA</sequence>
<dbReference type="EMBL" id="BARU01049710">
    <property type="protein sequence ID" value="GAH95655.1"/>
    <property type="molecule type" value="Genomic_DNA"/>
</dbReference>
<organism evidence="1">
    <name type="scientific">marine sediment metagenome</name>
    <dbReference type="NCBI Taxonomy" id="412755"/>
    <lineage>
        <taxon>unclassified sequences</taxon>
        <taxon>metagenomes</taxon>
        <taxon>ecological metagenomes</taxon>
    </lineage>
</organism>
<feature type="non-terminal residue" evidence="1">
    <location>
        <position position="38"/>
    </location>
</feature>
<protein>
    <submittedName>
        <fullName evidence="1">Uncharacterized protein</fullName>
    </submittedName>
</protein>
<dbReference type="AlphaFoldDB" id="X1KPV0"/>
<name>X1KPV0_9ZZZZ</name>
<comment type="caution">
    <text evidence="1">The sequence shown here is derived from an EMBL/GenBank/DDBJ whole genome shotgun (WGS) entry which is preliminary data.</text>
</comment>
<gene>
    <name evidence="1" type="ORF">S03H2_72986</name>
</gene>
<reference evidence="1" key="1">
    <citation type="journal article" date="2014" name="Front. Microbiol.">
        <title>High frequency of phylogenetically diverse reductive dehalogenase-homologous genes in deep subseafloor sedimentary metagenomes.</title>
        <authorList>
            <person name="Kawai M."/>
            <person name="Futagami T."/>
            <person name="Toyoda A."/>
            <person name="Takaki Y."/>
            <person name="Nishi S."/>
            <person name="Hori S."/>
            <person name="Arai W."/>
            <person name="Tsubouchi T."/>
            <person name="Morono Y."/>
            <person name="Uchiyama I."/>
            <person name="Ito T."/>
            <person name="Fujiyama A."/>
            <person name="Inagaki F."/>
            <person name="Takami H."/>
        </authorList>
    </citation>
    <scope>NUCLEOTIDE SEQUENCE</scope>
    <source>
        <strain evidence="1">Expedition CK06-06</strain>
    </source>
</reference>
<proteinExistence type="predicted"/>
<evidence type="ECO:0000313" key="1">
    <source>
        <dbReference type="EMBL" id="GAH95655.1"/>
    </source>
</evidence>